<proteinExistence type="predicted"/>
<dbReference type="Proteomes" id="UP000005536">
    <property type="component" value="Unassembled WGS sequence"/>
</dbReference>
<organism evidence="1 2">
    <name type="scientific">Neisseria elongata subsp. glycolytica ATCC 29315</name>
    <dbReference type="NCBI Taxonomy" id="546263"/>
    <lineage>
        <taxon>Bacteria</taxon>
        <taxon>Pseudomonadati</taxon>
        <taxon>Pseudomonadota</taxon>
        <taxon>Betaproteobacteria</taxon>
        <taxon>Neisseriales</taxon>
        <taxon>Neisseriaceae</taxon>
        <taxon>Neisseria</taxon>
    </lineage>
</organism>
<evidence type="ECO:0000313" key="1">
    <source>
        <dbReference type="EMBL" id="EFE48328.1"/>
    </source>
</evidence>
<name>D4DV51_NEIEG</name>
<dbReference type="AlphaFoldDB" id="D4DV51"/>
<reference evidence="1 2" key="1">
    <citation type="submission" date="2010-02" db="EMBL/GenBank/DDBJ databases">
        <authorList>
            <person name="Weinstock G."/>
            <person name="Sodergren E."/>
            <person name="Clifton S."/>
            <person name="Fulton L."/>
            <person name="Fulton B."/>
            <person name="Courtney L."/>
            <person name="Fronick C."/>
            <person name="Harrison M."/>
            <person name="Strong C."/>
            <person name="Farmer C."/>
            <person name="Delahaunty K."/>
            <person name="Markovic C."/>
            <person name="Hall O."/>
            <person name="Minx P."/>
            <person name="Tomlinson C."/>
            <person name="Mitreva M."/>
            <person name="Nelson J."/>
            <person name="Hou S."/>
            <person name="Wollam A."/>
            <person name="Pepin K.H."/>
            <person name="Johnson M."/>
            <person name="Bhonagiri V."/>
            <person name="Zhang X."/>
            <person name="Suruliraj S."/>
            <person name="Warren W."/>
            <person name="Chinwalla A."/>
            <person name="Mardis E.R."/>
            <person name="Wilson R.K."/>
        </authorList>
    </citation>
    <scope>NUCLEOTIDE SEQUENCE [LARGE SCALE GENOMIC DNA]</scope>
    <source>
        <strain evidence="1 2">ATCC 29315</strain>
    </source>
</reference>
<sequence length="68" mass="7016">MVRQDFVNPCLPACIQRCIYAAELPGQFGGFGFGGRKIGLPQGHAAADVVADERGIKAADAENAAPTG</sequence>
<protein>
    <submittedName>
        <fullName evidence="1">Uncharacterized protein</fullName>
    </submittedName>
</protein>
<comment type="caution">
    <text evidence="1">The sequence shown here is derived from an EMBL/GenBank/DDBJ whole genome shotgun (WGS) entry which is preliminary data.</text>
</comment>
<accession>D4DV51</accession>
<gene>
    <name evidence="1" type="ORF">NEIELOOT_02967</name>
</gene>
<dbReference type="EMBL" id="ADBF01000256">
    <property type="protein sequence ID" value="EFE48328.1"/>
    <property type="molecule type" value="Genomic_DNA"/>
</dbReference>
<evidence type="ECO:0000313" key="2">
    <source>
        <dbReference type="Proteomes" id="UP000005536"/>
    </source>
</evidence>